<protein>
    <submittedName>
        <fullName evidence="3">Uncharacterized protein</fullName>
    </submittedName>
</protein>
<evidence type="ECO:0000313" key="3">
    <source>
        <dbReference type="RefSeq" id="XP_040950471.1"/>
    </source>
</evidence>
<accession>A0ABM3A6J0</accession>
<feature type="region of interest" description="Disordered" evidence="1">
    <location>
        <begin position="59"/>
        <end position="88"/>
    </location>
</feature>
<reference evidence="2" key="1">
    <citation type="journal article" date="2020" name="Nat. Genet.">
        <title>Genomic diversifications of five Gossypium allopolyploid species and their impact on cotton improvement.</title>
        <authorList>
            <person name="Chen Z.J."/>
            <person name="Sreedasyam A."/>
            <person name="Ando A."/>
            <person name="Song Q."/>
            <person name="De Santiago L.M."/>
            <person name="Hulse-Kemp A.M."/>
            <person name="Ding M."/>
            <person name="Ye W."/>
            <person name="Kirkbride R.C."/>
            <person name="Jenkins J."/>
            <person name="Plott C."/>
            <person name="Lovell J."/>
            <person name="Lin Y.M."/>
            <person name="Vaughn R."/>
            <person name="Liu B."/>
            <person name="Simpson S."/>
            <person name="Scheffler B.E."/>
            <person name="Wen L."/>
            <person name="Saski C.A."/>
            <person name="Grover C.E."/>
            <person name="Hu G."/>
            <person name="Conover J.L."/>
            <person name="Carlson J.W."/>
            <person name="Shu S."/>
            <person name="Boston L.B."/>
            <person name="Williams M."/>
            <person name="Peterson D.G."/>
            <person name="McGee K."/>
            <person name="Jones D.C."/>
            <person name="Wendel J.F."/>
            <person name="Stelly D.M."/>
            <person name="Grimwood J."/>
            <person name="Schmutz J."/>
        </authorList>
    </citation>
    <scope>NUCLEOTIDE SEQUENCE [LARGE SCALE GENOMIC DNA]</scope>
    <source>
        <strain evidence="2">cv. TM-1</strain>
    </source>
</reference>
<gene>
    <name evidence="3" type="primary">LOC121217912</name>
</gene>
<sequence>MNIQEILVNEFGNKIENLISLAYKQQDSASWLFASTSPNILLALVRKVKSSEPIDGDSLNLLPIQSDSKKKLGDSESKPSDPYPPSSSPILELYLSRRKGFVVSFLPKPRESPSKRRRRKPISDAKIIALSHTLASTTKASTTSSKSAEKVLTNRVLQLEVHSTRAGVI</sequence>
<feature type="compositionally biased region" description="Basic and acidic residues" evidence="1">
    <location>
        <begin position="67"/>
        <end position="79"/>
    </location>
</feature>
<evidence type="ECO:0000313" key="2">
    <source>
        <dbReference type="Proteomes" id="UP000818029"/>
    </source>
</evidence>
<organism evidence="2 3">
    <name type="scientific">Gossypium hirsutum</name>
    <name type="common">Upland cotton</name>
    <name type="synonym">Gossypium mexicanum</name>
    <dbReference type="NCBI Taxonomy" id="3635"/>
    <lineage>
        <taxon>Eukaryota</taxon>
        <taxon>Viridiplantae</taxon>
        <taxon>Streptophyta</taxon>
        <taxon>Embryophyta</taxon>
        <taxon>Tracheophyta</taxon>
        <taxon>Spermatophyta</taxon>
        <taxon>Magnoliopsida</taxon>
        <taxon>eudicotyledons</taxon>
        <taxon>Gunneridae</taxon>
        <taxon>Pentapetalae</taxon>
        <taxon>rosids</taxon>
        <taxon>malvids</taxon>
        <taxon>Malvales</taxon>
        <taxon>Malvaceae</taxon>
        <taxon>Malvoideae</taxon>
        <taxon>Gossypium</taxon>
    </lineage>
</organism>
<name>A0ABM3A6J0_GOSHI</name>
<proteinExistence type="predicted"/>
<keyword evidence="2" id="KW-1185">Reference proteome</keyword>
<dbReference type="RefSeq" id="XP_040950471.1">
    <property type="nucleotide sequence ID" value="XM_041094537.1"/>
</dbReference>
<evidence type="ECO:0000256" key="1">
    <source>
        <dbReference type="SAM" id="MobiDB-lite"/>
    </source>
</evidence>
<dbReference type="Proteomes" id="UP000818029">
    <property type="component" value="Chromosome A01"/>
</dbReference>
<reference evidence="3" key="2">
    <citation type="submission" date="2025-08" db="UniProtKB">
        <authorList>
            <consortium name="RefSeq"/>
        </authorList>
    </citation>
    <scope>IDENTIFICATION</scope>
</reference>
<dbReference type="GeneID" id="121217912"/>